<dbReference type="PROSITE" id="PS50848">
    <property type="entry name" value="START"/>
    <property type="match status" value="1"/>
</dbReference>
<dbReference type="eggNOG" id="KOG2761">
    <property type="taxonomic scope" value="Eukaryota"/>
</dbReference>
<keyword evidence="3" id="KW-1133">Transmembrane helix</keyword>
<dbReference type="Gene3D" id="3.30.530.20">
    <property type="match status" value="1"/>
</dbReference>
<sequence>MIITPTPQKKKQKKNQNYFISSEKKKKPKTKNLDLQIVQNNLDIIKTDKSYLQHILQSKQYRPSELLLKQFEQDINTSLLGSNVQDKRAVGSFIGITVIGVLGFLASGLNPIGLIAGAIAGGFIGQYAGRKIKKKLITNKKLLQNDLFQLKLKCLIQFGYESMKIYKNDLNTYRFFVEKIIQELKIIIFQKYFRVQFQKGLIKVQKKAILLFEKEYCLKTLRLSYKLTKIIIFSKEKFTQQDEMELLDIYLNVLSPLLLILNENYSILSHQMQIFRFKMEKLLKNYKILQILDKQELFINLEKQIQIQQIQELDKQLDKQIDIKAFERLFNTEQFKNLMENEQNKDNQQKDSNENDSKNEKQGRLIDLYINIIEQEEQKIKIEEENNNNIDEKISQNSRQNAVYFSKKKIFQPKDTIIEKRNTQQQAVFSDQVPKKNIDNDSVKSPISSKFQKKPEKQTVKDDLENKEDIQIEIKKSISKRKIEDSKISEDNGTNIFLKLVTLVQQNPEDSKHQWEKVMKKGETVGIYTKMTPGNACVLVRCEAYVENCTSEEVFIQIYNAKIRSQWDKVTQGFQVLDTISEGVDVIYFFVDPGLGVTKRDFVQQRILKRDYPEKGQITIAFFSIQHSSQPEKKGFIRAHSYIAGYVIRPVGQHTQLTIMTQSDVKGVVPKYVVNYMAARQPPKWVESMQKGCQDYRKQYQKK</sequence>
<feature type="compositionally biased region" description="Basic and acidic residues" evidence="2">
    <location>
        <begin position="453"/>
        <end position="462"/>
    </location>
</feature>
<dbReference type="PANTHER" id="PTHR19308:SF14">
    <property type="entry name" value="START DOMAIN-CONTAINING PROTEIN"/>
    <property type="match status" value="1"/>
</dbReference>
<dbReference type="OrthoDB" id="5403181at2759"/>
<feature type="region of interest" description="Disordered" evidence="2">
    <location>
        <begin position="436"/>
        <end position="462"/>
    </location>
</feature>
<keyword evidence="1" id="KW-0175">Coiled coil</keyword>
<feature type="domain" description="START" evidence="4">
    <location>
        <begin position="515"/>
        <end position="698"/>
    </location>
</feature>
<name>G0R0V9_ICHMU</name>
<dbReference type="PANTHER" id="PTHR19308">
    <property type="entry name" value="PHOSPHATIDYLCHOLINE TRANSFER PROTEIN"/>
    <property type="match status" value="1"/>
</dbReference>
<keyword evidence="3" id="KW-0472">Membrane</keyword>
<dbReference type="OMA" id="KMSHEYL"/>
<evidence type="ECO:0000256" key="3">
    <source>
        <dbReference type="SAM" id="Phobius"/>
    </source>
</evidence>
<feature type="transmembrane region" description="Helical" evidence="3">
    <location>
        <begin position="89"/>
        <end position="106"/>
    </location>
</feature>
<proteinExistence type="predicted"/>
<dbReference type="InterPro" id="IPR002913">
    <property type="entry name" value="START_lipid-bd_dom"/>
</dbReference>
<dbReference type="GeneID" id="14905013"/>
<dbReference type="Pfam" id="PF01852">
    <property type="entry name" value="START"/>
    <property type="match status" value="1"/>
</dbReference>
<evidence type="ECO:0000259" key="4">
    <source>
        <dbReference type="PROSITE" id="PS50848"/>
    </source>
</evidence>
<dbReference type="EMBL" id="GL984204">
    <property type="protein sequence ID" value="EGR28919.1"/>
    <property type="molecule type" value="Genomic_DNA"/>
</dbReference>
<dbReference type="InParanoid" id="G0R0V9"/>
<dbReference type="EC" id="3.1.21.3" evidence="5"/>
<feature type="coiled-coil region" evidence="1">
    <location>
        <begin position="366"/>
        <end position="393"/>
    </location>
</feature>
<protein>
    <submittedName>
        <fullName evidence="5">Start domain protein</fullName>
        <ecNumber evidence="5">3.1.2.1</ecNumber>
        <ecNumber evidence="5">3.1.21.3</ecNumber>
    </submittedName>
</protein>
<dbReference type="RefSeq" id="XP_004030155.1">
    <property type="nucleotide sequence ID" value="XM_004030107.1"/>
</dbReference>
<gene>
    <name evidence="5" type="ORF">IMG5_167140</name>
</gene>
<keyword evidence="3" id="KW-0812">Transmembrane</keyword>
<dbReference type="Proteomes" id="UP000008983">
    <property type="component" value="Unassembled WGS sequence"/>
</dbReference>
<dbReference type="CDD" id="cd00177">
    <property type="entry name" value="START"/>
    <property type="match status" value="1"/>
</dbReference>
<feature type="compositionally biased region" description="Basic and acidic residues" evidence="2">
    <location>
        <begin position="342"/>
        <end position="360"/>
    </location>
</feature>
<evidence type="ECO:0000256" key="1">
    <source>
        <dbReference type="SAM" id="Coils"/>
    </source>
</evidence>
<dbReference type="InterPro" id="IPR023393">
    <property type="entry name" value="START-like_dom_sf"/>
</dbReference>
<dbReference type="InterPro" id="IPR051213">
    <property type="entry name" value="START_lipid_transfer"/>
</dbReference>
<dbReference type="GO" id="GO:0008289">
    <property type="term" value="F:lipid binding"/>
    <property type="evidence" value="ECO:0007669"/>
    <property type="project" value="InterPro"/>
</dbReference>
<reference evidence="5 6" key="1">
    <citation type="submission" date="2011-07" db="EMBL/GenBank/DDBJ databases">
        <authorList>
            <person name="Coyne R."/>
            <person name="Brami D."/>
            <person name="Johnson J."/>
            <person name="Hostetler J."/>
            <person name="Hannick L."/>
            <person name="Clark T."/>
            <person name="Cassidy-Hanley D."/>
            <person name="Inman J."/>
        </authorList>
    </citation>
    <scope>NUCLEOTIDE SEQUENCE [LARGE SCALE GENOMIC DNA]</scope>
    <source>
        <strain evidence="5 6">G5</strain>
    </source>
</reference>
<dbReference type="SUPFAM" id="SSF55961">
    <property type="entry name" value="Bet v1-like"/>
    <property type="match status" value="1"/>
</dbReference>
<keyword evidence="5" id="KW-0378">Hydrolase</keyword>
<dbReference type="AlphaFoldDB" id="G0R0V9"/>
<evidence type="ECO:0000313" key="6">
    <source>
        <dbReference type="Proteomes" id="UP000008983"/>
    </source>
</evidence>
<evidence type="ECO:0000313" key="5">
    <source>
        <dbReference type="EMBL" id="EGR28919.1"/>
    </source>
</evidence>
<dbReference type="GO" id="GO:0005737">
    <property type="term" value="C:cytoplasm"/>
    <property type="evidence" value="ECO:0007669"/>
    <property type="project" value="UniProtKB-ARBA"/>
</dbReference>
<feature type="region of interest" description="Disordered" evidence="2">
    <location>
        <begin position="341"/>
        <end position="360"/>
    </location>
</feature>
<dbReference type="GO" id="GO:0003986">
    <property type="term" value="F:acetyl-CoA hydrolase activity"/>
    <property type="evidence" value="ECO:0007669"/>
    <property type="project" value="UniProtKB-EC"/>
</dbReference>
<organism evidence="5 6">
    <name type="scientific">Ichthyophthirius multifiliis</name>
    <name type="common">White spot disease agent</name>
    <name type="synonym">Ich</name>
    <dbReference type="NCBI Taxonomy" id="5932"/>
    <lineage>
        <taxon>Eukaryota</taxon>
        <taxon>Sar</taxon>
        <taxon>Alveolata</taxon>
        <taxon>Ciliophora</taxon>
        <taxon>Intramacronucleata</taxon>
        <taxon>Oligohymenophorea</taxon>
        <taxon>Hymenostomatida</taxon>
        <taxon>Ophryoglenina</taxon>
        <taxon>Ichthyophthirius</taxon>
    </lineage>
</organism>
<evidence type="ECO:0000256" key="2">
    <source>
        <dbReference type="SAM" id="MobiDB-lite"/>
    </source>
</evidence>
<dbReference type="EC" id="3.1.2.1" evidence="5"/>
<keyword evidence="6" id="KW-1185">Reference proteome</keyword>
<accession>G0R0V9</accession>
<dbReference type="SMART" id="SM00234">
    <property type="entry name" value="START"/>
    <property type="match status" value="1"/>
</dbReference>
<dbReference type="GO" id="GO:0009035">
    <property type="term" value="F:type I site-specific deoxyribonuclease activity"/>
    <property type="evidence" value="ECO:0007669"/>
    <property type="project" value="UniProtKB-EC"/>
</dbReference>